<evidence type="ECO:0000256" key="1">
    <source>
        <dbReference type="SAM" id="MobiDB-lite"/>
    </source>
</evidence>
<evidence type="ECO:0000313" key="2">
    <source>
        <dbReference type="EMBL" id="VAX06937.1"/>
    </source>
</evidence>
<feature type="region of interest" description="Disordered" evidence="1">
    <location>
        <begin position="111"/>
        <end position="130"/>
    </location>
</feature>
<gene>
    <name evidence="2" type="ORF">MNBD_GAMMA26-1978</name>
</gene>
<name>A0A3B1BQK3_9ZZZZ</name>
<sequence>MNIPHINLKDIKFYKKLIKLTNQQLSAIHKNVNRDVGRWNKYVFLYRNAAFKQAILRLLSQKETRLSEKEALDEMMQELKSIEKDEGEWNATGTSETDYIRIMVHGLRDISGDEEEQEKPTYKINLPECG</sequence>
<dbReference type="AlphaFoldDB" id="A0A3B1BQK3"/>
<proteinExistence type="predicted"/>
<reference evidence="2" key="1">
    <citation type="submission" date="2018-06" db="EMBL/GenBank/DDBJ databases">
        <authorList>
            <person name="Zhirakovskaya E."/>
        </authorList>
    </citation>
    <scope>NUCLEOTIDE SEQUENCE</scope>
</reference>
<dbReference type="EMBL" id="UOFX01000020">
    <property type="protein sequence ID" value="VAX06937.1"/>
    <property type="molecule type" value="Genomic_DNA"/>
</dbReference>
<protein>
    <submittedName>
        <fullName evidence="2">Uncharacterized protein</fullName>
    </submittedName>
</protein>
<organism evidence="2">
    <name type="scientific">hydrothermal vent metagenome</name>
    <dbReference type="NCBI Taxonomy" id="652676"/>
    <lineage>
        <taxon>unclassified sequences</taxon>
        <taxon>metagenomes</taxon>
        <taxon>ecological metagenomes</taxon>
    </lineage>
</organism>
<accession>A0A3B1BQK3</accession>